<reference evidence="1 2" key="1">
    <citation type="submission" date="2024-02" db="EMBL/GenBank/DDBJ databases">
        <title>De novo assembly and annotation of 12 fungi associated with fruit tree decline syndrome in Ontario, Canada.</title>
        <authorList>
            <person name="Sulman M."/>
            <person name="Ellouze W."/>
            <person name="Ilyukhin E."/>
        </authorList>
    </citation>
    <scope>NUCLEOTIDE SEQUENCE [LARGE SCALE GENOMIC DNA]</scope>
    <source>
        <strain evidence="1 2">M1-105</strain>
    </source>
</reference>
<gene>
    <name evidence="1" type="ORF">SLS56_010543</name>
</gene>
<evidence type="ECO:0000313" key="2">
    <source>
        <dbReference type="Proteomes" id="UP001521116"/>
    </source>
</evidence>
<name>A0ABR3SE52_9PEZI</name>
<dbReference type="Proteomes" id="UP001521116">
    <property type="component" value="Unassembled WGS sequence"/>
</dbReference>
<sequence>MTTAAKDTMITILGSEDAEARKYEARAGDIIRAILFCVHCGDSASIICPTQEARDGLIGENSESLNAAVLTSYALGKISPLIVNFDVTKKMQQGLGSPVDFVRVTDNGLECILYTTCSNILGGLTRDFKWELNDWVTSKGKSVLHADEIRSCIGIIRDRNARAHPYFAGVLGPVEYSSLLGAIGHPPSSDKAVLNVFNLIFDGDDVIDRMGEWGQQFILTCDNPDRCDPVLHAEIGEGEPLKVGIVFLVKGMGHWQVSTRVMDMFCNDELGPYIRDRVRIDCMGTAGSRVVRGSTDPWAILTVHMTDLESPSYGDGEPKVYMTGLEVTQGSAFTNKERDKMISIANTPLKSKDWIAVLTENLTPAVITAHGHTQSYVSEMTIYAPVIRDRAQWTDCSCLVGSYFSCGPAEQMGITRSKATLKPVEGNASMLIRASYIEGILLRVIICDADDVEKVQCGPAHSIITLGEIESGVTEMRPVSEDGMKQALIAAIKLA</sequence>
<evidence type="ECO:0000313" key="1">
    <source>
        <dbReference type="EMBL" id="KAL1618426.1"/>
    </source>
</evidence>
<organism evidence="1 2">
    <name type="scientific">Neofusicoccum ribis</name>
    <dbReference type="NCBI Taxonomy" id="45134"/>
    <lineage>
        <taxon>Eukaryota</taxon>
        <taxon>Fungi</taxon>
        <taxon>Dikarya</taxon>
        <taxon>Ascomycota</taxon>
        <taxon>Pezizomycotina</taxon>
        <taxon>Dothideomycetes</taxon>
        <taxon>Dothideomycetes incertae sedis</taxon>
        <taxon>Botryosphaeriales</taxon>
        <taxon>Botryosphaeriaceae</taxon>
        <taxon>Neofusicoccum</taxon>
    </lineage>
</organism>
<comment type="caution">
    <text evidence="1">The sequence shown here is derived from an EMBL/GenBank/DDBJ whole genome shotgun (WGS) entry which is preliminary data.</text>
</comment>
<dbReference type="EMBL" id="JAJVDC020000207">
    <property type="protein sequence ID" value="KAL1618426.1"/>
    <property type="molecule type" value="Genomic_DNA"/>
</dbReference>
<accession>A0ABR3SE52</accession>
<proteinExistence type="predicted"/>
<protein>
    <submittedName>
        <fullName evidence="1">Uncharacterized protein</fullName>
    </submittedName>
</protein>
<keyword evidence="2" id="KW-1185">Reference proteome</keyword>